<protein>
    <recommendedName>
        <fullName evidence="13">N-glycosylase/DNA lyase</fullName>
        <ecNumber evidence="3">4.2.99.18</ecNumber>
    </recommendedName>
</protein>
<comment type="catalytic activity">
    <reaction evidence="12">
        <text>2'-deoxyribonucleotide-(2'-deoxyribose 5'-phosphate)-2'-deoxyribonucleotide-DNA = a 3'-end 2'-deoxyribonucleotide-(2,3-dehydro-2,3-deoxyribose 5'-phosphate)-DNA + a 5'-end 5'-phospho-2'-deoxyribonucleoside-DNA + H(+)</text>
        <dbReference type="Rhea" id="RHEA:66592"/>
        <dbReference type="Rhea" id="RHEA-COMP:13180"/>
        <dbReference type="Rhea" id="RHEA-COMP:16897"/>
        <dbReference type="Rhea" id="RHEA-COMP:17067"/>
        <dbReference type="ChEBI" id="CHEBI:15378"/>
        <dbReference type="ChEBI" id="CHEBI:136412"/>
        <dbReference type="ChEBI" id="CHEBI:157695"/>
        <dbReference type="ChEBI" id="CHEBI:167181"/>
        <dbReference type="EC" id="4.2.99.18"/>
    </reaction>
</comment>
<dbReference type="EC" id="4.2.99.18" evidence="3"/>
<comment type="subcellular location">
    <subcellularLocation>
        <location evidence="1">Nucleus</location>
    </subcellularLocation>
</comment>
<gene>
    <name evidence="15" type="ORF">P167DRAFT_552633</name>
</gene>
<dbReference type="FunFam" id="1.10.340.30:FF:000006">
    <property type="entry name" value="N-glycosylase/DNA lyase isoform X2"/>
    <property type="match status" value="1"/>
</dbReference>
<dbReference type="GO" id="GO:0006285">
    <property type="term" value="P:base-excision repair, AP site formation"/>
    <property type="evidence" value="ECO:0007669"/>
    <property type="project" value="TreeGrafter"/>
</dbReference>
<keyword evidence="16" id="KW-1185">Reference proteome</keyword>
<evidence type="ECO:0000256" key="2">
    <source>
        <dbReference type="ARBA" id="ARBA00010679"/>
    </source>
</evidence>
<keyword evidence="10" id="KW-0326">Glycosidase</keyword>
<reference evidence="15 16" key="1">
    <citation type="journal article" date="2018" name="Nat. Ecol. Evol.">
        <title>Pezizomycetes genomes reveal the molecular basis of ectomycorrhizal truffle lifestyle.</title>
        <authorList>
            <person name="Murat C."/>
            <person name="Payen T."/>
            <person name="Noel B."/>
            <person name="Kuo A."/>
            <person name="Morin E."/>
            <person name="Chen J."/>
            <person name="Kohler A."/>
            <person name="Krizsan K."/>
            <person name="Balestrini R."/>
            <person name="Da Silva C."/>
            <person name="Montanini B."/>
            <person name="Hainaut M."/>
            <person name="Levati E."/>
            <person name="Barry K.W."/>
            <person name="Belfiori B."/>
            <person name="Cichocki N."/>
            <person name="Clum A."/>
            <person name="Dockter R.B."/>
            <person name="Fauchery L."/>
            <person name="Guy J."/>
            <person name="Iotti M."/>
            <person name="Le Tacon F."/>
            <person name="Lindquist E.A."/>
            <person name="Lipzen A."/>
            <person name="Malagnac F."/>
            <person name="Mello A."/>
            <person name="Molinier V."/>
            <person name="Miyauchi S."/>
            <person name="Poulain J."/>
            <person name="Riccioni C."/>
            <person name="Rubini A."/>
            <person name="Sitrit Y."/>
            <person name="Splivallo R."/>
            <person name="Traeger S."/>
            <person name="Wang M."/>
            <person name="Zifcakova L."/>
            <person name="Wipf D."/>
            <person name="Zambonelli A."/>
            <person name="Paolocci F."/>
            <person name="Nowrousian M."/>
            <person name="Ottonello S."/>
            <person name="Baldrian P."/>
            <person name="Spatafora J.W."/>
            <person name="Henrissat B."/>
            <person name="Nagy L.G."/>
            <person name="Aury J.M."/>
            <person name="Wincker P."/>
            <person name="Grigoriev I.V."/>
            <person name="Bonfante P."/>
            <person name="Martin F.M."/>
        </authorList>
    </citation>
    <scope>NUCLEOTIDE SEQUENCE [LARGE SCALE GENOMIC DNA]</scope>
    <source>
        <strain evidence="15 16">CCBAS932</strain>
    </source>
</reference>
<evidence type="ECO:0000256" key="9">
    <source>
        <dbReference type="ARBA" id="ARBA00023268"/>
    </source>
</evidence>
<name>A0A3N4KV78_9PEZI</name>
<feature type="domain" description="HhH-GPD" evidence="14">
    <location>
        <begin position="143"/>
        <end position="319"/>
    </location>
</feature>
<dbReference type="InterPro" id="IPR011257">
    <property type="entry name" value="DNA_glycosylase"/>
</dbReference>
<dbReference type="Pfam" id="PF07934">
    <property type="entry name" value="OGG_N"/>
    <property type="match status" value="1"/>
</dbReference>
<dbReference type="PANTHER" id="PTHR10242:SF2">
    <property type="entry name" value="N-GLYCOSYLASE_DNA LYASE"/>
    <property type="match status" value="1"/>
</dbReference>
<evidence type="ECO:0000256" key="7">
    <source>
        <dbReference type="ARBA" id="ARBA00023239"/>
    </source>
</evidence>
<evidence type="ECO:0000256" key="5">
    <source>
        <dbReference type="ARBA" id="ARBA00022801"/>
    </source>
</evidence>
<comment type="function">
    <text evidence="11">DNA repair enzyme that incises DNA at 8-oxoG residues. Excises 7,8-dihydro-8-oxoguanine and 2,6-diamino-4-hydroxy-5-N-methylformamidopyrimidine (FAPY) from damaged DNA. Has a beta-lyase activity that nicks DNA 3' to the lesion.</text>
</comment>
<dbReference type="EMBL" id="ML119118">
    <property type="protein sequence ID" value="RPB14446.1"/>
    <property type="molecule type" value="Genomic_DNA"/>
</dbReference>
<dbReference type="SUPFAM" id="SSF48150">
    <property type="entry name" value="DNA-glycosylase"/>
    <property type="match status" value="1"/>
</dbReference>
<evidence type="ECO:0000256" key="3">
    <source>
        <dbReference type="ARBA" id="ARBA00012720"/>
    </source>
</evidence>
<evidence type="ECO:0000256" key="11">
    <source>
        <dbReference type="ARBA" id="ARBA00025652"/>
    </source>
</evidence>
<keyword evidence="6" id="KW-0234">DNA repair</keyword>
<evidence type="ECO:0000256" key="8">
    <source>
        <dbReference type="ARBA" id="ARBA00023242"/>
    </source>
</evidence>
<proteinExistence type="inferred from homology"/>
<dbReference type="InterPro" id="IPR012904">
    <property type="entry name" value="OGG_N"/>
</dbReference>
<dbReference type="InterPro" id="IPR052054">
    <property type="entry name" value="Oxidative_DNA_repair_enzyme"/>
</dbReference>
<dbReference type="Pfam" id="PF00730">
    <property type="entry name" value="HhH-GPD"/>
    <property type="match status" value="1"/>
</dbReference>
<dbReference type="Gene3D" id="1.10.340.30">
    <property type="entry name" value="Hypothetical protein, domain 2"/>
    <property type="match status" value="1"/>
</dbReference>
<dbReference type="Gene3D" id="1.10.1670.10">
    <property type="entry name" value="Helix-hairpin-Helix base-excision DNA repair enzymes (C-terminal)"/>
    <property type="match status" value="1"/>
</dbReference>
<dbReference type="PANTHER" id="PTHR10242">
    <property type="entry name" value="8-OXOGUANINE DNA GLYCOSYLASE"/>
    <property type="match status" value="1"/>
</dbReference>
<dbReference type="InParanoid" id="A0A3N4KV78"/>
<evidence type="ECO:0000313" key="16">
    <source>
        <dbReference type="Proteomes" id="UP000277580"/>
    </source>
</evidence>
<dbReference type="Proteomes" id="UP000277580">
    <property type="component" value="Unassembled WGS sequence"/>
</dbReference>
<dbReference type="GO" id="GO:0003684">
    <property type="term" value="F:damaged DNA binding"/>
    <property type="evidence" value="ECO:0007669"/>
    <property type="project" value="InterPro"/>
</dbReference>
<dbReference type="FunFam" id="1.10.1670.10:FF:000005">
    <property type="entry name" value="N-glycosylase/DNA lyase OGG1"/>
    <property type="match status" value="1"/>
</dbReference>
<dbReference type="SUPFAM" id="SSF55945">
    <property type="entry name" value="TATA-box binding protein-like"/>
    <property type="match status" value="1"/>
</dbReference>
<dbReference type="GO" id="GO:0034039">
    <property type="term" value="F:8-oxo-7,8-dihydroguanine DNA N-glycosylase activity"/>
    <property type="evidence" value="ECO:0007669"/>
    <property type="project" value="TreeGrafter"/>
</dbReference>
<evidence type="ECO:0000256" key="1">
    <source>
        <dbReference type="ARBA" id="ARBA00004123"/>
    </source>
</evidence>
<sequence>MEWKKLPVPLSELCLSSVLRCGQSFRWKSSGNDEWSCALSGRILSLKQDPTHLYYRAVFPSSAVVMKEEDNIKNEHGIKHENGVIVDDTVELIRDYFNLSVNLTELYEKWSSRDPHFKKKAPAFTGIRMLRQDPWENLVSFICSSNNNISRIGQMVENLCITFGTPLGQLGETPYYDFPPPSQLTPASVEGKLRNLGFGYRAKYIHQTAQIVAARGEDWLHGLRYVPYREAHEALLELQGVGPKVADCVCLMSLDKKESVPVDTHVWQIAMRDYKFGKGKHKSLTKATYLAIGDHFRELWGEEAGWAHSVRASIGFYRFYEWNADNLRLNRSYLQRT</sequence>
<dbReference type="Gene3D" id="3.30.310.40">
    <property type="match status" value="1"/>
</dbReference>
<dbReference type="SMART" id="SM00478">
    <property type="entry name" value="ENDO3c"/>
    <property type="match status" value="1"/>
</dbReference>
<dbReference type="InterPro" id="IPR003265">
    <property type="entry name" value="HhH-GPD_domain"/>
</dbReference>
<dbReference type="InterPro" id="IPR023170">
    <property type="entry name" value="HhH_base_excis_C"/>
</dbReference>
<evidence type="ECO:0000256" key="13">
    <source>
        <dbReference type="ARBA" id="ARBA00073127"/>
    </source>
</evidence>
<dbReference type="OrthoDB" id="238681at2759"/>
<dbReference type="FunCoup" id="A0A3N4KV78">
    <property type="interactions" value="599"/>
</dbReference>
<evidence type="ECO:0000259" key="14">
    <source>
        <dbReference type="SMART" id="SM00478"/>
    </source>
</evidence>
<evidence type="ECO:0000256" key="12">
    <source>
        <dbReference type="ARBA" id="ARBA00044632"/>
    </source>
</evidence>
<evidence type="ECO:0000313" key="15">
    <source>
        <dbReference type="EMBL" id="RPB14446.1"/>
    </source>
</evidence>
<dbReference type="GO" id="GO:0140078">
    <property type="term" value="F:class I DNA-(apurinic or apyrimidinic site) endonuclease activity"/>
    <property type="evidence" value="ECO:0007669"/>
    <property type="project" value="UniProtKB-EC"/>
</dbReference>
<dbReference type="GO" id="GO:0006289">
    <property type="term" value="P:nucleotide-excision repair"/>
    <property type="evidence" value="ECO:0007669"/>
    <property type="project" value="InterPro"/>
</dbReference>
<keyword evidence="7" id="KW-0456">Lyase</keyword>
<dbReference type="GO" id="GO:0005634">
    <property type="term" value="C:nucleus"/>
    <property type="evidence" value="ECO:0007669"/>
    <property type="project" value="UniProtKB-SubCell"/>
</dbReference>
<dbReference type="STRING" id="1392247.A0A3N4KV78"/>
<organism evidence="15 16">
    <name type="scientific">Morchella conica CCBAS932</name>
    <dbReference type="NCBI Taxonomy" id="1392247"/>
    <lineage>
        <taxon>Eukaryota</taxon>
        <taxon>Fungi</taxon>
        <taxon>Dikarya</taxon>
        <taxon>Ascomycota</taxon>
        <taxon>Pezizomycotina</taxon>
        <taxon>Pezizomycetes</taxon>
        <taxon>Pezizales</taxon>
        <taxon>Morchellaceae</taxon>
        <taxon>Morchella</taxon>
    </lineage>
</organism>
<keyword evidence="4" id="KW-0227">DNA damage</keyword>
<evidence type="ECO:0000256" key="4">
    <source>
        <dbReference type="ARBA" id="ARBA00022763"/>
    </source>
</evidence>
<dbReference type="AlphaFoldDB" id="A0A3N4KV78"/>
<evidence type="ECO:0000256" key="10">
    <source>
        <dbReference type="ARBA" id="ARBA00023295"/>
    </source>
</evidence>
<comment type="similarity">
    <text evidence="2">Belongs to the type-1 OGG1 family.</text>
</comment>
<evidence type="ECO:0000256" key="6">
    <source>
        <dbReference type="ARBA" id="ARBA00023204"/>
    </source>
</evidence>
<keyword evidence="8" id="KW-0539">Nucleus</keyword>
<dbReference type="CDD" id="cd00056">
    <property type="entry name" value="ENDO3c"/>
    <property type="match status" value="1"/>
</dbReference>
<keyword evidence="9" id="KW-0511">Multifunctional enzyme</keyword>
<accession>A0A3N4KV78</accession>
<keyword evidence="5" id="KW-0378">Hydrolase</keyword>